<dbReference type="InterPro" id="IPR058240">
    <property type="entry name" value="rSAM_sf"/>
</dbReference>
<dbReference type="InterPro" id="IPR026332">
    <property type="entry name" value="HutW"/>
</dbReference>
<dbReference type="GO" id="GO:0003824">
    <property type="term" value="F:catalytic activity"/>
    <property type="evidence" value="ECO:0007669"/>
    <property type="project" value="InterPro"/>
</dbReference>
<comment type="cofactor">
    <cofactor evidence="1">
        <name>[4Fe-4S] cluster</name>
        <dbReference type="ChEBI" id="CHEBI:49883"/>
    </cofactor>
</comment>
<dbReference type="GO" id="GO:0051539">
    <property type="term" value="F:4 iron, 4 sulfur cluster binding"/>
    <property type="evidence" value="ECO:0007669"/>
    <property type="project" value="TreeGrafter"/>
</dbReference>
<organism evidence="7 8">
    <name type="scientific">Roseospirillum parvum</name>
    <dbReference type="NCBI Taxonomy" id="83401"/>
    <lineage>
        <taxon>Bacteria</taxon>
        <taxon>Pseudomonadati</taxon>
        <taxon>Pseudomonadota</taxon>
        <taxon>Alphaproteobacteria</taxon>
        <taxon>Rhodospirillales</taxon>
        <taxon>Rhodospirillaceae</taxon>
        <taxon>Roseospirillum</taxon>
    </lineage>
</organism>
<dbReference type="InterPro" id="IPR007197">
    <property type="entry name" value="rSAM"/>
</dbReference>
<dbReference type="STRING" id="83401.SAMN05421742_10538"/>
<evidence type="ECO:0000313" key="7">
    <source>
        <dbReference type="EMBL" id="SDH21933.1"/>
    </source>
</evidence>
<dbReference type="SFLD" id="SFLDS00029">
    <property type="entry name" value="Radical_SAM"/>
    <property type="match status" value="1"/>
</dbReference>
<evidence type="ECO:0000256" key="2">
    <source>
        <dbReference type="ARBA" id="ARBA00022691"/>
    </source>
</evidence>
<dbReference type="PANTHER" id="PTHR13932:SF9">
    <property type="entry name" value="COPROPORPHYRINOGEN III OXIDASE"/>
    <property type="match status" value="1"/>
</dbReference>
<dbReference type="InterPro" id="IPR034505">
    <property type="entry name" value="Coproporphyrinogen-III_oxidase"/>
</dbReference>
<dbReference type="GO" id="GO:0006779">
    <property type="term" value="P:porphyrin-containing compound biosynthetic process"/>
    <property type="evidence" value="ECO:0007669"/>
    <property type="project" value="TreeGrafter"/>
</dbReference>
<dbReference type="GO" id="GO:0046872">
    <property type="term" value="F:metal ion binding"/>
    <property type="evidence" value="ECO:0007669"/>
    <property type="project" value="UniProtKB-KW"/>
</dbReference>
<keyword evidence="2" id="KW-0949">S-adenosyl-L-methionine</keyword>
<dbReference type="NCBIfam" id="TIGR04107">
    <property type="entry name" value="rSAM_HutW"/>
    <property type="match status" value="1"/>
</dbReference>
<dbReference type="GO" id="GO:0005737">
    <property type="term" value="C:cytoplasm"/>
    <property type="evidence" value="ECO:0007669"/>
    <property type="project" value="TreeGrafter"/>
</dbReference>
<keyword evidence="5" id="KW-0411">Iron-sulfur</keyword>
<dbReference type="RefSeq" id="WP_176787742.1">
    <property type="nucleotide sequence ID" value="NZ_FNCV01000005.1"/>
</dbReference>
<protein>
    <submittedName>
        <fullName evidence="7">Oxygen-independent coproporphyrinogen-3 oxidase</fullName>
    </submittedName>
</protein>
<evidence type="ECO:0000256" key="4">
    <source>
        <dbReference type="ARBA" id="ARBA00023004"/>
    </source>
</evidence>
<name>A0A1G8AM54_9PROT</name>
<dbReference type="Gene3D" id="3.20.20.70">
    <property type="entry name" value="Aldolase class I"/>
    <property type="match status" value="1"/>
</dbReference>
<evidence type="ECO:0000256" key="3">
    <source>
        <dbReference type="ARBA" id="ARBA00022723"/>
    </source>
</evidence>
<dbReference type="SFLD" id="SFLDF00311">
    <property type="entry name" value="heme_degradation_proteins_(Hut"/>
    <property type="match status" value="1"/>
</dbReference>
<evidence type="ECO:0000256" key="1">
    <source>
        <dbReference type="ARBA" id="ARBA00001966"/>
    </source>
</evidence>
<dbReference type="EMBL" id="FNCV01000005">
    <property type="protein sequence ID" value="SDH21933.1"/>
    <property type="molecule type" value="Genomic_DNA"/>
</dbReference>
<gene>
    <name evidence="7" type="ORF">SAMN05421742_10538</name>
</gene>
<proteinExistence type="predicted"/>
<evidence type="ECO:0000313" key="8">
    <source>
        <dbReference type="Proteomes" id="UP000217076"/>
    </source>
</evidence>
<reference evidence="8" key="1">
    <citation type="submission" date="2016-10" db="EMBL/GenBank/DDBJ databases">
        <authorList>
            <person name="Varghese N."/>
            <person name="Submissions S."/>
        </authorList>
    </citation>
    <scope>NUCLEOTIDE SEQUENCE [LARGE SCALE GENOMIC DNA]</scope>
    <source>
        <strain evidence="8">930I</strain>
    </source>
</reference>
<dbReference type="SUPFAM" id="SSF102114">
    <property type="entry name" value="Radical SAM enzymes"/>
    <property type="match status" value="1"/>
</dbReference>
<dbReference type="SFLD" id="SFLDG01065">
    <property type="entry name" value="anaerobic_coproporphyrinogen-I"/>
    <property type="match status" value="1"/>
</dbReference>
<evidence type="ECO:0000259" key="6">
    <source>
        <dbReference type="PROSITE" id="PS51918"/>
    </source>
</evidence>
<dbReference type="PROSITE" id="PS51918">
    <property type="entry name" value="RADICAL_SAM"/>
    <property type="match status" value="1"/>
</dbReference>
<sequence>MSPPAAALDRPSPDLAELLAGARARVGVDPLGEAFAQRRAFPWFGKRPAPAADPEATWRALLARPRRGKSVAYVHVPFCIGRCLFCGFYRNHTDKGFSAPYARAVAREMAIDAERPMIAGGPIHALYFGGGTPTALAAEDLAGLIGAARRHLPLAADCEITVEGRVFDFDLEKARACVEAGANRFSIGIQTFDGDLRKRLGRRADREQALAFLADLVGLDQAAVVIDLIYGLPGQSLETWRADVESAAAVGLDGVDLYRLSLYPDSPLEKAIARGKLPTPPELPEQGEMYGLGVALLEAAGWRRLSQAHFARATRERNLYNQLTKTQADSLAYGAGAGGLMAGHRYRVGEDLDTYQARTAAGEKPLDGLFLPAADLPIRRVLTTALENGRIVPAELAAVAGPGFETLVTPLLEQWGEAGLLTPVPGALGLTTAGWFWQSTLNAALHDLMVTHQETLPQPQDASA</sequence>
<dbReference type="PANTHER" id="PTHR13932">
    <property type="entry name" value="COPROPORPHYRINIGEN III OXIDASE"/>
    <property type="match status" value="1"/>
</dbReference>
<dbReference type="SMART" id="SM00729">
    <property type="entry name" value="Elp3"/>
    <property type="match status" value="1"/>
</dbReference>
<feature type="domain" description="Radical SAM core" evidence="6">
    <location>
        <begin position="64"/>
        <end position="304"/>
    </location>
</feature>
<dbReference type="InterPro" id="IPR006638">
    <property type="entry name" value="Elp3/MiaA/NifB-like_rSAM"/>
</dbReference>
<evidence type="ECO:0000256" key="5">
    <source>
        <dbReference type="ARBA" id="ARBA00023014"/>
    </source>
</evidence>
<dbReference type="InterPro" id="IPR013785">
    <property type="entry name" value="Aldolase_TIM"/>
</dbReference>
<dbReference type="Proteomes" id="UP000217076">
    <property type="component" value="Unassembled WGS sequence"/>
</dbReference>
<keyword evidence="8" id="KW-1185">Reference proteome</keyword>
<dbReference type="AlphaFoldDB" id="A0A1G8AM54"/>
<dbReference type="CDD" id="cd01335">
    <property type="entry name" value="Radical_SAM"/>
    <property type="match status" value="1"/>
</dbReference>
<dbReference type="Pfam" id="PF04055">
    <property type="entry name" value="Radical_SAM"/>
    <property type="match status" value="1"/>
</dbReference>
<keyword evidence="4" id="KW-0408">Iron</keyword>
<keyword evidence="3" id="KW-0479">Metal-binding</keyword>
<accession>A0A1G8AM54</accession>